<evidence type="ECO:0000313" key="2">
    <source>
        <dbReference type="Proteomes" id="UP000195221"/>
    </source>
</evidence>
<gene>
    <name evidence="1" type="ORF">PAMC26577_08390</name>
</gene>
<accession>A0A242N292</accession>
<proteinExistence type="predicted"/>
<dbReference type="Proteomes" id="UP000195221">
    <property type="component" value="Unassembled WGS sequence"/>
</dbReference>
<evidence type="ECO:0000313" key="1">
    <source>
        <dbReference type="EMBL" id="OTP77266.1"/>
    </source>
</evidence>
<reference evidence="1 2" key="1">
    <citation type="submission" date="2017-03" db="EMBL/GenBank/DDBJ databases">
        <title>Genome analysis of strain PAMC 26577.</title>
        <authorList>
            <person name="Oh H.-M."/>
            <person name="Yang J.-A."/>
        </authorList>
    </citation>
    <scope>NUCLEOTIDE SEQUENCE [LARGE SCALE GENOMIC DNA]</scope>
    <source>
        <strain evidence="1 2">PAMC 26577</strain>
    </source>
</reference>
<comment type="caution">
    <text evidence="1">The sequence shown here is derived from an EMBL/GenBank/DDBJ whole genome shotgun (WGS) entry which is preliminary data.</text>
</comment>
<protein>
    <submittedName>
        <fullName evidence="1">Uncharacterized protein</fullName>
    </submittedName>
</protein>
<organism evidence="1 2">
    <name type="scientific">Caballeronia sordidicola</name>
    <name type="common">Burkholderia sordidicola</name>
    <dbReference type="NCBI Taxonomy" id="196367"/>
    <lineage>
        <taxon>Bacteria</taxon>
        <taxon>Pseudomonadati</taxon>
        <taxon>Pseudomonadota</taxon>
        <taxon>Betaproteobacteria</taxon>
        <taxon>Burkholderiales</taxon>
        <taxon>Burkholderiaceae</taxon>
        <taxon>Caballeronia</taxon>
    </lineage>
</organism>
<dbReference type="AlphaFoldDB" id="A0A242N292"/>
<dbReference type="EMBL" id="NBTZ01000031">
    <property type="protein sequence ID" value="OTP77266.1"/>
    <property type="molecule type" value="Genomic_DNA"/>
</dbReference>
<name>A0A242N292_CABSO</name>
<sequence length="41" mass="4635">MLQFKFIDFSNEMGSFTKASTVDAFPIVFRPTIAALIDAFF</sequence>